<proteinExistence type="predicted"/>
<reference key="2">
    <citation type="journal article" date="2000" name="Nature">
        <title>Sequence and analysis of chromosome 5 of the plant Arabidopsis thaliana.</title>
        <authorList>
            <consortium name="Kazusa DNA Research Institute"/>
            <consortium name="Cold Spring Harbor and Washington University in St Louis Sequencing Consortium"/>
            <consortium name="European Union Arabidopsis Genome Sequencing Consortium"/>
            <person name="Tabata S."/>
            <person name="Kaneko T."/>
            <person name="Nakamura Y."/>
            <person name="Kotani H."/>
            <person name="Kato T."/>
            <person name="Asamizu E."/>
            <person name="Miyajima N."/>
            <person name="Sasamoto S."/>
            <person name="Kimura T."/>
            <person name="Hosouchi T."/>
            <person name="Kawashima K."/>
            <person name="Kohara M."/>
            <person name="Matsumoto M."/>
            <person name="Matsuno A."/>
            <person name="Muraki A."/>
            <person name="Nakayama S."/>
            <person name="Nakazaki N."/>
            <person name="Naruo K."/>
            <person name="Okumura S."/>
            <person name="Shinpo S."/>
            <person name="Takeuchi C."/>
            <person name="Wada T."/>
            <person name="Watanabe A."/>
            <person name="Yamada M."/>
            <person name="Yasuda M."/>
            <person name="Sato S."/>
            <person name="de la Bastide M."/>
            <person name="Huang E."/>
            <person name="Spiegel L."/>
            <person name="Gnoj L."/>
            <person name="O'Shaughnessy A."/>
            <person name="Preston R."/>
            <person name="Habermann K."/>
            <person name="Murray J."/>
            <person name="Johnson D."/>
            <person name="Rohlfing T."/>
            <person name="Nelson J."/>
            <person name="Stoneking T."/>
            <person name="Pepin K."/>
            <person name="Spieth J."/>
            <person name="Sekhon M."/>
            <person name="Armstrong J."/>
            <person name="Becker M."/>
            <person name="Belter E."/>
            <person name="Cordum H."/>
            <person name="Cordes M."/>
            <person name="Courtney L."/>
            <person name="Courtney W."/>
            <person name="Dante M."/>
            <person name="Du H."/>
            <person name="Edwards J."/>
            <person name="Fryman J."/>
            <person name="Haakensen B."/>
            <person name="Lamar E."/>
            <person name="Latreille P."/>
            <person name="Leonard S."/>
            <person name="Meyer R."/>
            <person name="Mulvaney E."/>
            <person name="Ozersky P."/>
            <person name="Riley A."/>
            <person name="Strowmatt C."/>
            <person name="Wagner-McPherson C."/>
            <person name="Wollam A."/>
            <person name="Yoakum M."/>
            <person name="Bell M."/>
            <person name="Dedhia N."/>
            <person name="Parnell L."/>
            <person name="Shah R."/>
            <person name="Rodriguez M."/>
            <person name="See L.H."/>
            <person name="Vil D."/>
            <person name="Baker J."/>
            <person name="Kirchoff K."/>
            <person name="Toth K."/>
            <person name="King L."/>
            <person name="Bahret A."/>
            <person name="Miller B."/>
            <person name="Marra M."/>
            <person name="Martienssen R."/>
            <person name="McCombie W.R."/>
            <person name="Wilson R.K."/>
            <person name="Murphy G."/>
            <person name="Bancroft I."/>
            <person name="Volckaert G."/>
            <person name="Wambutt R."/>
            <person name="Dusterhoft A."/>
            <person name="Stiekema W."/>
            <person name="Pohl T."/>
            <person name="Entian K.D."/>
            <person name="Terryn N."/>
            <person name="Hartley N."/>
            <person name="Bent E."/>
            <person name="Johnson S."/>
            <person name="Langham S.A."/>
            <person name="McCullagh B."/>
            <person name="Robben J."/>
            <person name="Grymonprez B."/>
            <person name="Zimmermann W."/>
            <person name="Ramsperger U."/>
            <person name="Wedler H."/>
            <person name="Balke K."/>
            <person name="Wedler E."/>
            <person name="Peters S."/>
            <person name="van Staveren M."/>
            <person name="Dirkse W."/>
            <person name="Mooijman P."/>
            <person name="Lankhorst R.K."/>
            <person name="Weitzenegger T."/>
            <person name="Bothe G."/>
            <person name="Rose M."/>
            <person name="Hauf J."/>
            <person name="Berneiser S."/>
            <person name="Hempel S."/>
            <person name="Feldpausch M."/>
            <person name="Lamberth S."/>
            <person name="Villarroel R."/>
            <person name="Gielen J."/>
            <person name="Ardiles W."/>
            <person name="Bents O."/>
            <person name="Lemcke K."/>
            <person name="Kolesov G."/>
            <person name="Mayer K."/>
            <person name="Rudd S."/>
            <person name="Schoof H."/>
            <person name="Schueller C."/>
            <person name="Zaccaria P."/>
            <person name="Mewes H.W."/>
            <person name="Bevan M."/>
            <person name="Fransz P."/>
        </authorList>
    </citation>
    <scope>NUCLEOTIDE SEQUENCE [LARGE SCALE GENOMIC DNA]</scope>
    <source>
        <strain>cv. Columbia</strain>
    </source>
</reference>
<protein>
    <submittedName>
        <fullName evidence="1">Uncharacterized protein</fullName>
    </submittedName>
</protein>
<accession>Q9FLY3</accession>
<dbReference type="AlphaFoldDB" id="Q9FLY3"/>
<dbReference type="EMBL" id="AB009054">
    <property type="protein sequence ID" value="BAB11027.1"/>
    <property type="molecule type" value="Genomic_DNA"/>
</dbReference>
<evidence type="ECO:0000313" key="1">
    <source>
        <dbReference type="EMBL" id="BAB11027.1"/>
    </source>
</evidence>
<dbReference type="PANTHER" id="PTHR34133">
    <property type="entry name" value="OS07G0633000 PROTEIN"/>
    <property type="match status" value="1"/>
</dbReference>
<dbReference type="ExpressionAtlas" id="Q9FLY3">
    <property type="expression patterns" value="baseline and differential"/>
</dbReference>
<organism evidence="1">
    <name type="scientific">Arabidopsis thaliana</name>
    <name type="common">Mouse-ear cress</name>
    <dbReference type="NCBI Taxonomy" id="3702"/>
    <lineage>
        <taxon>Eukaryota</taxon>
        <taxon>Viridiplantae</taxon>
        <taxon>Streptophyta</taxon>
        <taxon>Embryophyta</taxon>
        <taxon>Tracheophyta</taxon>
        <taxon>Spermatophyta</taxon>
        <taxon>Magnoliopsida</taxon>
        <taxon>eudicotyledons</taxon>
        <taxon>Gunneridae</taxon>
        <taxon>Pentapetalae</taxon>
        <taxon>rosids</taxon>
        <taxon>malvids</taxon>
        <taxon>Brassicales</taxon>
        <taxon>Brassicaceae</taxon>
        <taxon>Camelineae</taxon>
        <taxon>Arabidopsis</taxon>
    </lineage>
</organism>
<dbReference type="PANTHER" id="PTHR34133:SF9">
    <property type="entry name" value="DUF1997 DOMAIN-CONTAINING PROTEIN"/>
    <property type="match status" value="1"/>
</dbReference>
<dbReference type="Pfam" id="PF09366">
    <property type="entry name" value="DUF1997"/>
    <property type="match status" value="1"/>
</dbReference>
<dbReference type="InterPro" id="IPR018971">
    <property type="entry name" value="DUF1997"/>
</dbReference>
<sequence length="331" mass="37963">MAVSSAVYSCPGMIGSCGQVRSKRWRVKCHLSPVKSAKYSSKISTDIALHESPQVSFSFYNRALFDEYLEDKSRVFEAMFPDKPKNYRLNEALLLTDEIIVQEEWRIQMLPIKFFFLTACPVVVMRIRCKSNGQDYPSDVPLHITKVLELNMTKWELQGLDRVMEPTDFTLGVKGALYPDRRGRHTRLKGRLETTISFVLPSVLALVPEDVRRNMANAILAGLVDNMKHRYVWSNLEYKGGKTTFHTKRRNRINQRLTKRKQPLFFDLVGFSYRGLLGEFEVQDDENGGNQCDDDGSNGPFVLVHPPRHVCQDLLALSNVIVYSMKLSTEF</sequence>
<name>Q9FLY3_ARATH</name>
<reference evidence="1" key="1">
    <citation type="journal article" date="1998" name="DNA Res.">
        <title>Structural analysis of Arabidopsis thaliana chromosome 5. IV. Sequence features of the regions of 1,456,315 bp covered by nineteen physically assigned P1 and TAC clones.</title>
        <authorList>
            <person name="Sato S."/>
            <person name="Kaneko T."/>
            <person name="Kotani H."/>
            <person name="Nakamura Y."/>
            <person name="Asamizu E."/>
            <person name="Miyajima N."/>
            <person name="Tabata S."/>
        </authorList>
    </citation>
    <scope>NUCLEOTIDE SEQUENCE [LARGE SCALE GENOMIC DNA]</scope>
</reference>